<dbReference type="RefSeq" id="WP_186906413.1">
    <property type="nucleotide sequence ID" value="NZ_JACOPP010000002.1"/>
</dbReference>
<name>A0A8J6ME84_9FIRM</name>
<keyword evidence="2" id="KW-1185">Reference proteome</keyword>
<gene>
    <name evidence="1" type="ORF">H8S57_02075</name>
</gene>
<evidence type="ECO:0000313" key="2">
    <source>
        <dbReference type="Proteomes" id="UP000661435"/>
    </source>
</evidence>
<accession>A0A8J6ME84</accession>
<dbReference type="EMBL" id="JACOPP010000002">
    <property type="protein sequence ID" value="MBC5732513.1"/>
    <property type="molecule type" value="Genomic_DNA"/>
</dbReference>
<protein>
    <submittedName>
        <fullName evidence="1">Uncharacterized protein</fullName>
    </submittedName>
</protein>
<proteinExistence type="predicted"/>
<reference evidence="1" key="1">
    <citation type="submission" date="2020-08" db="EMBL/GenBank/DDBJ databases">
        <title>Genome public.</title>
        <authorList>
            <person name="Liu C."/>
            <person name="Sun Q."/>
        </authorList>
    </citation>
    <scope>NUCLEOTIDE SEQUENCE</scope>
    <source>
        <strain evidence="1">NSJ-51</strain>
    </source>
</reference>
<comment type="caution">
    <text evidence="1">The sequence shown here is derived from an EMBL/GenBank/DDBJ whole genome shotgun (WGS) entry which is preliminary data.</text>
</comment>
<organism evidence="1 2">
    <name type="scientific">Lawsonibacter hominis</name>
    <dbReference type="NCBI Taxonomy" id="2763053"/>
    <lineage>
        <taxon>Bacteria</taxon>
        <taxon>Bacillati</taxon>
        <taxon>Bacillota</taxon>
        <taxon>Clostridia</taxon>
        <taxon>Eubacteriales</taxon>
        <taxon>Oscillospiraceae</taxon>
        <taxon>Lawsonibacter</taxon>
    </lineage>
</organism>
<dbReference type="AlphaFoldDB" id="A0A8J6ME84"/>
<dbReference type="Proteomes" id="UP000661435">
    <property type="component" value="Unassembled WGS sequence"/>
</dbReference>
<sequence>MRQPYRDLYALFRHEPEAEAYFNSLPSYAQEQLSASYQAVDSMERLRDYAQRMSRSYPAEVIGGRAYLPAPTWY</sequence>
<evidence type="ECO:0000313" key="1">
    <source>
        <dbReference type="EMBL" id="MBC5732513.1"/>
    </source>
</evidence>